<dbReference type="EMBL" id="IACM01165828">
    <property type="protein sequence ID" value="LAB42769.1"/>
    <property type="molecule type" value="Transcribed_RNA"/>
</dbReference>
<organism evidence="2">
    <name type="scientific">Micrurus spixii</name>
    <name type="common">Amazon coral snake</name>
    <dbReference type="NCBI Taxonomy" id="129469"/>
    <lineage>
        <taxon>Eukaryota</taxon>
        <taxon>Metazoa</taxon>
        <taxon>Chordata</taxon>
        <taxon>Craniata</taxon>
        <taxon>Vertebrata</taxon>
        <taxon>Euteleostomi</taxon>
        <taxon>Lepidosauria</taxon>
        <taxon>Squamata</taxon>
        <taxon>Bifurcata</taxon>
        <taxon>Unidentata</taxon>
        <taxon>Episquamata</taxon>
        <taxon>Toxicofera</taxon>
        <taxon>Serpentes</taxon>
        <taxon>Colubroidea</taxon>
        <taxon>Elapidae</taxon>
        <taxon>Elapinae</taxon>
        <taxon>Micrurus</taxon>
    </lineage>
</organism>
<dbReference type="AlphaFoldDB" id="A0A2D4NBS9"/>
<accession>A0A2D4NBS9</accession>
<protein>
    <submittedName>
        <fullName evidence="2">Uncharacterized protein</fullName>
    </submittedName>
</protein>
<name>A0A2D4NBS9_9SAUR</name>
<reference evidence="2" key="1">
    <citation type="submission" date="2017-07" db="EMBL/GenBank/DDBJ databases">
        <authorList>
            <person name="Mikheyev A."/>
            <person name="Grau M."/>
        </authorList>
    </citation>
    <scope>NUCLEOTIDE SEQUENCE</scope>
    <source>
        <tissue evidence="2">Venom_gland</tissue>
    </source>
</reference>
<reference evidence="2" key="2">
    <citation type="submission" date="2017-11" db="EMBL/GenBank/DDBJ databases">
        <title>Coralsnake Venomics: Analyses of Venom Gland Transcriptomes and Proteomes of Six Brazilian Taxa.</title>
        <authorList>
            <person name="Aird S.D."/>
            <person name="Jorge da Silva N."/>
            <person name="Qiu L."/>
            <person name="Villar-Briones A."/>
            <person name="Aparecida-Saddi V."/>
            <person name="Campos-Telles M.P."/>
            <person name="Grau M."/>
            <person name="Mikheyev A.S."/>
        </authorList>
    </citation>
    <scope>NUCLEOTIDE SEQUENCE</scope>
    <source>
        <tissue evidence="2">Venom_gland</tissue>
    </source>
</reference>
<dbReference type="EMBL" id="IACM01165827">
    <property type="protein sequence ID" value="LAB42768.1"/>
    <property type="molecule type" value="Transcribed_RNA"/>
</dbReference>
<proteinExistence type="predicted"/>
<evidence type="ECO:0000313" key="2">
    <source>
        <dbReference type="EMBL" id="LAB42768.1"/>
    </source>
</evidence>
<sequence>MILTPCSPDASLIQTCGSLSEHGVTHGWGRPRSLPCWVHKGDREAAKSFAKTIQMGKEPCSNARETSKKASVLTHEAVLAEWASAQSTDHQEPANLPALGKSDVCMQR</sequence>
<evidence type="ECO:0000256" key="1">
    <source>
        <dbReference type="SAM" id="MobiDB-lite"/>
    </source>
</evidence>
<feature type="region of interest" description="Disordered" evidence="1">
    <location>
        <begin position="84"/>
        <end position="108"/>
    </location>
</feature>